<organism evidence="2">
    <name type="scientific">marine sediment metagenome</name>
    <dbReference type="NCBI Taxonomy" id="412755"/>
    <lineage>
        <taxon>unclassified sequences</taxon>
        <taxon>metagenomes</taxon>
        <taxon>ecological metagenomes</taxon>
    </lineage>
</organism>
<protein>
    <submittedName>
        <fullName evidence="2">Uncharacterized protein</fullName>
    </submittedName>
</protein>
<dbReference type="EMBL" id="LAZR01000094">
    <property type="protein sequence ID" value="KKN92548.1"/>
    <property type="molecule type" value="Genomic_DNA"/>
</dbReference>
<dbReference type="AlphaFoldDB" id="A0A0F9XKF2"/>
<name>A0A0F9XKF2_9ZZZZ</name>
<evidence type="ECO:0000256" key="1">
    <source>
        <dbReference type="SAM" id="MobiDB-lite"/>
    </source>
</evidence>
<evidence type="ECO:0000313" key="2">
    <source>
        <dbReference type="EMBL" id="KKN92548.1"/>
    </source>
</evidence>
<accession>A0A0F9XKF2</accession>
<gene>
    <name evidence="2" type="ORF">LCGC14_0207070</name>
</gene>
<reference evidence="2" key="1">
    <citation type="journal article" date="2015" name="Nature">
        <title>Complex archaea that bridge the gap between prokaryotes and eukaryotes.</title>
        <authorList>
            <person name="Spang A."/>
            <person name="Saw J.H."/>
            <person name="Jorgensen S.L."/>
            <person name="Zaremba-Niedzwiedzka K."/>
            <person name="Martijn J."/>
            <person name="Lind A.E."/>
            <person name="van Eijk R."/>
            <person name="Schleper C."/>
            <person name="Guy L."/>
            <person name="Ettema T.J."/>
        </authorList>
    </citation>
    <scope>NUCLEOTIDE SEQUENCE</scope>
</reference>
<proteinExistence type="predicted"/>
<sequence length="105" mass="11079">MPAFPLSDSGQPRAGANRTTAPLSQGDKPPLPAEDLIAAHDLVERGCFAQALVLTGALERLHGPHDELRQLASTCRAKLAVNDVTCVTIDTGRLGPQGRSLRRSG</sequence>
<comment type="caution">
    <text evidence="2">The sequence shown here is derived from an EMBL/GenBank/DDBJ whole genome shotgun (WGS) entry which is preliminary data.</text>
</comment>
<feature type="region of interest" description="Disordered" evidence="1">
    <location>
        <begin position="1"/>
        <end position="30"/>
    </location>
</feature>